<feature type="repeat" description="WD" evidence="3">
    <location>
        <begin position="1104"/>
        <end position="1135"/>
    </location>
</feature>
<dbReference type="Pfam" id="PF00400">
    <property type="entry name" value="WD40"/>
    <property type="match status" value="14"/>
</dbReference>
<evidence type="ECO:0000313" key="8">
    <source>
        <dbReference type="Proteomes" id="UP000667802"/>
    </source>
</evidence>
<feature type="repeat" description="WD" evidence="3">
    <location>
        <begin position="1063"/>
        <end position="1094"/>
    </location>
</feature>
<feature type="repeat" description="WD" evidence="3">
    <location>
        <begin position="940"/>
        <end position="971"/>
    </location>
</feature>
<dbReference type="InterPro" id="IPR049052">
    <property type="entry name" value="nSTAND1"/>
</dbReference>
<evidence type="ECO:0000259" key="5">
    <source>
        <dbReference type="Pfam" id="PF12770"/>
    </source>
</evidence>
<dbReference type="PROSITE" id="PS50294">
    <property type="entry name" value="WD_REPEATS_REGION"/>
    <property type="match status" value="14"/>
</dbReference>
<dbReference type="SUPFAM" id="SSF50978">
    <property type="entry name" value="WD40 repeat-like"/>
    <property type="match status" value="3"/>
</dbReference>
<dbReference type="PROSITE" id="PS50082">
    <property type="entry name" value="WD_REPEATS_2"/>
    <property type="match status" value="14"/>
</dbReference>
<dbReference type="InterPro" id="IPR020472">
    <property type="entry name" value="WD40_PAC1"/>
</dbReference>
<proteinExistence type="predicted"/>
<dbReference type="PANTHER" id="PTHR19879">
    <property type="entry name" value="TRANSCRIPTION INITIATION FACTOR TFIID"/>
    <property type="match status" value="1"/>
</dbReference>
<dbReference type="PRINTS" id="PR00320">
    <property type="entry name" value="GPROTEINBRPT"/>
</dbReference>
<dbReference type="Pfam" id="PF12770">
    <property type="entry name" value="CHAT"/>
    <property type="match status" value="1"/>
</dbReference>
<evidence type="ECO:0000313" key="7">
    <source>
        <dbReference type="EMBL" id="MDR9899847.1"/>
    </source>
</evidence>
<gene>
    <name evidence="7" type="ORF">G7B40_035615</name>
</gene>
<feature type="repeat" description="WD" evidence="3">
    <location>
        <begin position="858"/>
        <end position="889"/>
    </location>
</feature>
<dbReference type="InterPro" id="IPR015943">
    <property type="entry name" value="WD40/YVTN_repeat-like_dom_sf"/>
</dbReference>
<name>A0AAP5IGI6_9CYAN</name>
<protein>
    <recommendedName>
        <fullName evidence="9">CHAT domain-containing protein</fullName>
    </recommendedName>
</protein>
<dbReference type="Gene3D" id="3.40.50.300">
    <property type="entry name" value="P-loop containing nucleotide triphosphate hydrolases"/>
    <property type="match status" value="1"/>
</dbReference>
<dbReference type="Pfam" id="PF20703">
    <property type="entry name" value="nSTAND1"/>
    <property type="match status" value="1"/>
</dbReference>
<evidence type="ECO:0000259" key="6">
    <source>
        <dbReference type="Pfam" id="PF20703"/>
    </source>
</evidence>
<dbReference type="InterPro" id="IPR024983">
    <property type="entry name" value="CHAT_dom"/>
</dbReference>
<sequence length="1384" mass="152583">MTNNPCVKTVLILAANPTDRSRLRLDQEVREIEEGLQRASKGQQFRLVQKWAVRSRDFYRAILEHQPQIVHFCGHGAGVDGIVLEDDTGQPTLVDKEALSKLFKLFAVKGGVECVVLNACYSEVQAEAISQYIKYVIGMNQAIGDKAAIAFAVAFYDALGAGRTVEFAFDLGCSQLIGLKEDQTPVLNTTSIHPADIQFEAGDIPPNPYLGLSAFGEKDAAFFFGREKFTEELFHTVYQQPLVAVIGASGSGKSSVVFAGLIPRLREQGIWLIESLRPKSQPFDELAIALVRQLEPNVDGVEKVIKVGKLTESLKKGEVTLHQVASQILENKPNKRFLLVVDQFEELYTQCQDKEEQQNFIDTLLSAVQQKSITLVFTLRADFYGYVLSYRPFSDALQQFLHKPLGLMSREELKTAIEQPAQKLNVELQTHLAERILDDVGNEPGNLPLLEFALTQLWDNQKDGELTHKAYDKIGGVKQALVKHAEQVYSRLSEAEKYQAQRVFLALVQLGETTEATRRVATISDVGRQNWNLVTYLAGSEVRLVVTGLDNKSSQETVEVVHEALIREWKRLREWIENNRQKLIQQRKIESEAQSWQENNRARDYLLIGTKLAQAEDFWQTYGEEISLSSLAQELIAASKTERERLKREAEERQKQELEAAQKLAQESEAKRKASIMGARIAIGSTMVVGAVAIFAFAQWREAQIQSDVAQLEALNSIAIASNASNLDLNALVNNLKAGKQLQKFEWSPKVDVNTKMGVLADLNQITYQVREQNRLIQHDSAVLGVAYSPDGKTLASASWDKTVKLWRTDGSLITTLKGHKDAVFGVAYSPDGKTLASASWDKTVKLWRTDGSLITTLKGHKDAVFGVAYSPDGKTLASAGEDKTVKLWRTDGSLIITLKGHEDAVIGVAYSPDGKTLASASRDKTVKLWRTDGSLITTLKGHEDEVFGVAYSPDGKTLASASRDKTVKLWRTDGSLITTFKGHEDAVNGVAYSPDGKTLASASRDKTVKLWRTDGSLITTLKGHEDLVIGVAYSPDGKTLASASSDKTMKLWRTDGSLITTLKGHEDLVFGVAYSPDGKTLASASRDKTVKLWRTDGSLIITLKGHKDAVNSIVYNPDGKTLASASDDKTVRLWRTDGSLITTLKGHEDVVNGVAYSPGGKTLASASDDKTVKLWRTDGSLITTLKGHKDLVIAVAYSPNGKTLASASYDKTVKLWRTDGSLITTLKGHEDAVFGVAYSPDGKKLASASRDKTVKLWRTDGSLITTLKGHEDKVNGVAYNPDSKTFVSVSDDKTVKLWRTDGSLITTLKGHDSAVWGVAYNPDGKTLASASLDKTVKLWTLNFNLNDLLNRGCTWLHDYLHNPNNGMKPDDRDRHICDDVDAN</sequence>
<feature type="repeat" description="WD" evidence="3">
    <location>
        <begin position="981"/>
        <end position="1012"/>
    </location>
</feature>
<accession>A0AAP5IGI6</accession>
<dbReference type="SMART" id="SM00320">
    <property type="entry name" value="WD40"/>
    <property type="match status" value="14"/>
</dbReference>
<dbReference type="SUPFAM" id="SSF52540">
    <property type="entry name" value="P-loop containing nucleoside triphosphate hydrolases"/>
    <property type="match status" value="1"/>
</dbReference>
<feature type="repeat" description="WD" evidence="3">
    <location>
        <begin position="1186"/>
        <end position="1217"/>
    </location>
</feature>
<keyword evidence="2" id="KW-0677">Repeat</keyword>
<feature type="repeat" description="WD" evidence="3">
    <location>
        <begin position="899"/>
        <end position="930"/>
    </location>
</feature>
<feature type="repeat" description="WD" evidence="3">
    <location>
        <begin position="1309"/>
        <end position="1343"/>
    </location>
</feature>
<evidence type="ECO:0000256" key="1">
    <source>
        <dbReference type="ARBA" id="ARBA00022574"/>
    </source>
</evidence>
<feature type="coiled-coil region" evidence="4">
    <location>
        <begin position="636"/>
        <end position="671"/>
    </location>
</feature>
<dbReference type="InterPro" id="IPR036322">
    <property type="entry name" value="WD40_repeat_dom_sf"/>
</dbReference>
<evidence type="ECO:0000256" key="2">
    <source>
        <dbReference type="ARBA" id="ARBA00022737"/>
    </source>
</evidence>
<dbReference type="CDD" id="cd00200">
    <property type="entry name" value="WD40"/>
    <property type="match status" value="2"/>
</dbReference>
<dbReference type="PANTHER" id="PTHR19879:SF9">
    <property type="entry name" value="TRANSCRIPTION INITIATION FACTOR TFIID SUBUNIT 5"/>
    <property type="match status" value="1"/>
</dbReference>
<evidence type="ECO:0000256" key="3">
    <source>
        <dbReference type="PROSITE-ProRule" id="PRU00221"/>
    </source>
</evidence>
<reference evidence="8" key="1">
    <citation type="journal article" date="2021" name="Science">
        <title>Hunting the eagle killer: A cyanobacterial neurotoxin causes vacuolar myelinopathy.</title>
        <authorList>
            <person name="Breinlinger S."/>
            <person name="Phillips T.J."/>
            <person name="Haram B.N."/>
            <person name="Mares J."/>
            <person name="Martinez Yerena J.A."/>
            <person name="Hrouzek P."/>
            <person name="Sobotka R."/>
            <person name="Henderson W.M."/>
            <person name="Schmieder P."/>
            <person name="Williams S.M."/>
            <person name="Lauderdale J.D."/>
            <person name="Wilde H.D."/>
            <person name="Gerrin W."/>
            <person name="Kust A."/>
            <person name="Washington J.W."/>
            <person name="Wagner C."/>
            <person name="Geier B."/>
            <person name="Liebeke M."/>
            <person name="Enke H."/>
            <person name="Niedermeyer T.H.J."/>
            <person name="Wilde S.B."/>
        </authorList>
    </citation>
    <scope>NUCLEOTIDE SEQUENCE [LARGE SCALE GENOMIC DNA]</scope>
    <source>
        <strain evidence="8">Thurmond2011</strain>
    </source>
</reference>
<feature type="repeat" description="WD" evidence="3">
    <location>
        <begin position="1268"/>
        <end position="1299"/>
    </location>
</feature>
<dbReference type="InterPro" id="IPR027417">
    <property type="entry name" value="P-loop_NTPase"/>
</dbReference>
<feature type="repeat" description="WD" evidence="3">
    <location>
        <begin position="776"/>
        <end position="807"/>
    </location>
</feature>
<keyword evidence="4" id="KW-0175">Coiled coil</keyword>
<comment type="caution">
    <text evidence="7">The sequence shown here is derived from an EMBL/GenBank/DDBJ whole genome shotgun (WGS) entry which is preliminary data.</text>
</comment>
<dbReference type="EMBL" id="JAALHA020000028">
    <property type="protein sequence ID" value="MDR9899847.1"/>
    <property type="molecule type" value="Genomic_DNA"/>
</dbReference>
<feature type="domain" description="CHAT" evidence="5">
    <location>
        <begin position="15"/>
        <end position="166"/>
    </location>
</feature>
<dbReference type="Gene3D" id="2.130.10.10">
    <property type="entry name" value="YVTN repeat-like/Quinoprotein amine dehydrogenase"/>
    <property type="match status" value="4"/>
</dbReference>
<feature type="repeat" description="WD" evidence="3">
    <location>
        <begin position="1145"/>
        <end position="1176"/>
    </location>
</feature>
<keyword evidence="8" id="KW-1185">Reference proteome</keyword>
<evidence type="ECO:0008006" key="9">
    <source>
        <dbReference type="Google" id="ProtNLM"/>
    </source>
</evidence>
<organism evidence="7 8">
    <name type="scientific">Aetokthonos hydrillicola Thurmond2011</name>
    <dbReference type="NCBI Taxonomy" id="2712845"/>
    <lineage>
        <taxon>Bacteria</taxon>
        <taxon>Bacillati</taxon>
        <taxon>Cyanobacteriota</taxon>
        <taxon>Cyanophyceae</taxon>
        <taxon>Nostocales</taxon>
        <taxon>Hapalosiphonaceae</taxon>
        <taxon>Aetokthonos</taxon>
    </lineage>
</organism>
<evidence type="ECO:0000256" key="4">
    <source>
        <dbReference type="SAM" id="Coils"/>
    </source>
</evidence>
<feature type="domain" description="Novel STAND NTPase 1" evidence="6">
    <location>
        <begin position="208"/>
        <end position="603"/>
    </location>
</feature>
<feature type="repeat" description="WD" evidence="3">
    <location>
        <begin position="817"/>
        <end position="848"/>
    </location>
</feature>
<dbReference type="Proteomes" id="UP000667802">
    <property type="component" value="Unassembled WGS sequence"/>
</dbReference>
<feature type="repeat" description="WD" evidence="3">
    <location>
        <begin position="1022"/>
        <end position="1053"/>
    </location>
</feature>
<keyword evidence="1 3" id="KW-0853">WD repeat</keyword>
<dbReference type="InterPro" id="IPR001680">
    <property type="entry name" value="WD40_rpt"/>
</dbReference>
<feature type="repeat" description="WD" evidence="3">
    <location>
        <begin position="1227"/>
        <end position="1258"/>
    </location>
</feature>